<keyword evidence="1" id="KW-0472">Membrane</keyword>
<protein>
    <submittedName>
        <fullName evidence="2">Uncharacterized protein</fullName>
    </submittedName>
</protein>
<dbReference type="AlphaFoldDB" id="A0A6M2BQS1"/>
<reference evidence="2 3" key="1">
    <citation type="journal article" date="2014" name="Int. J. Syst. Evol. Microbiol.">
        <title>Solimonas terrae sp. nov., isolated from soil.</title>
        <authorList>
            <person name="Kim S.J."/>
            <person name="Moon J.Y."/>
            <person name="Weon H.Y."/>
            <person name="Ahn J.H."/>
            <person name="Chen W.M."/>
            <person name="Kwon S.W."/>
        </authorList>
    </citation>
    <scope>NUCLEOTIDE SEQUENCE [LARGE SCALE GENOMIC DNA]</scope>
    <source>
        <strain evidence="2 3">KIS83-12</strain>
    </source>
</reference>
<keyword evidence="1" id="KW-1133">Transmembrane helix</keyword>
<dbReference type="EMBL" id="JAAMOW010000003">
    <property type="protein sequence ID" value="NGY04650.1"/>
    <property type="molecule type" value="Genomic_DNA"/>
</dbReference>
<sequence>MHQFAISASSSEAARFHRPDSLDGYRATQADNALSISLGGSDGTMAGPPPLPQVSLLPLLILILLSVCVLGFLGLDASFRTLRQHRVL</sequence>
<organism evidence="2 3">
    <name type="scientific">Solimonas terrae</name>
    <dbReference type="NCBI Taxonomy" id="1396819"/>
    <lineage>
        <taxon>Bacteria</taxon>
        <taxon>Pseudomonadati</taxon>
        <taxon>Pseudomonadota</taxon>
        <taxon>Gammaproteobacteria</taxon>
        <taxon>Nevskiales</taxon>
        <taxon>Nevskiaceae</taxon>
        <taxon>Solimonas</taxon>
    </lineage>
</organism>
<proteinExistence type="predicted"/>
<name>A0A6M2BQS1_9GAMM</name>
<keyword evidence="1" id="KW-0812">Transmembrane</keyword>
<evidence type="ECO:0000313" key="2">
    <source>
        <dbReference type="EMBL" id="NGY04650.1"/>
    </source>
</evidence>
<dbReference type="RefSeq" id="WP_166254371.1">
    <property type="nucleotide sequence ID" value="NZ_JAAMOW010000003.1"/>
</dbReference>
<keyword evidence="3" id="KW-1185">Reference proteome</keyword>
<evidence type="ECO:0000256" key="1">
    <source>
        <dbReference type="SAM" id="Phobius"/>
    </source>
</evidence>
<dbReference type="Proteomes" id="UP000472676">
    <property type="component" value="Unassembled WGS sequence"/>
</dbReference>
<feature type="transmembrane region" description="Helical" evidence="1">
    <location>
        <begin position="55"/>
        <end position="75"/>
    </location>
</feature>
<accession>A0A6M2BQS1</accession>
<gene>
    <name evidence="2" type="ORF">G7Y85_07735</name>
</gene>
<evidence type="ECO:0000313" key="3">
    <source>
        <dbReference type="Proteomes" id="UP000472676"/>
    </source>
</evidence>
<comment type="caution">
    <text evidence="2">The sequence shown here is derived from an EMBL/GenBank/DDBJ whole genome shotgun (WGS) entry which is preliminary data.</text>
</comment>